<proteinExistence type="predicted"/>
<sequence length="132" mass="14196">MLASHVRSDGGGFARGCLECLYHHPDADSPLENRAAFATPGVHYGRDTLGCGSTYLPFADMDAMRTAETAARLALRILRRELTGASLLSWKGDPTAFEQAGFTVTPRFAAMPGPFIEEQTAYLRADCPVCAA</sequence>
<dbReference type="EMBL" id="FOIJ01000013">
    <property type="protein sequence ID" value="SEU27953.1"/>
    <property type="molecule type" value="Genomic_DNA"/>
</dbReference>
<keyword evidence="2" id="KW-1185">Reference proteome</keyword>
<evidence type="ECO:0000313" key="1">
    <source>
        <dbReference type="EMBL" id="SEU27953.1"/>
    </source>
</evidence>
<accession>A0A1I0KR97</accession>
<dbReference type="Proteomes" id="UP000199181">
    <property type="component" value="Unassembled WGS sequence"/>
</dbReference>
<name>A0A1I0KR97_9BACT</name>
<reference evidence="2" key="1">
    <citation type="submission" date="2016-10" db="EMBL/GenBank/DDBJ databases">
        <authorList>
            <person name="Varghese N."/>
            <person name="Submissions S."/>
        </authorList>
    </citation>
    <scope>NUCLEOTIDE SEQUENCE [LARGE SCALE GENOMIC DNA]</scope>
    <source>
        <strain evidence="2">DSM 16858</strain>
    </source>
</reference>
<evidence type="ECO:0000313" key="2">
    <source>
        <dbReference type="Proteomes" id="UP000199181"/>
    </source>
</evidence>
<organism evidence="1 2">
    <name type="scientific">Stigmatella erecta</name>
    <dbReference type="NCBI Taxonomy" id="83460"/>
    <lineage>
        <taxon>Bacteria</taxon>
        <taxon>Pseudomonadati</taxon>
        <taxon>Myxococcota</taxon>
        <taxon>Myxococcia</taxon>
        <taxon>Myxococcales</taxon>
        <taxon>Cystobacterineae</taxon>
        <taxon>Archangiaceae</taxon>
        <taxon>Stigmatella</taxon>
    </lineage>
</organism>
<protein>
    <submittedName>
        <fullName evidence="1">Uncharacterized protein</fullName>
    </submittedName>
</protein>
<dbReference type="AlphaFoldDB" id="A0A1I0KR97"/>
<gene>
    <name evidence="1" type="ORF">SAMN05443639_11381</name>
</gene>